<organism evidence="3 4">
    <name type="scientific">Lyophyllum shimeji</name>
    <name type="common">Hon-shimeji</name>
    <name type="synonym">Tricholoma shimeji</name>
    <dbReference type="NCBI Taxonomy" id="47721"/>
    <lineage>
        <taxon>Eukaryota</taxon>
        <taxon>Fungi</taxon>
        <taxon>Dikarya</taxon>
        <taxon>Basidiomycota</taxon>
        <taxon>Agaricomycotina</taxon>
        <taxon>Agaricomycetes</taxon>
        <taxon>Agaricomycetidae</taxon>
        <taxon>Agaricales</taxon>
        <taxon>Tricholomatineae</taxon>
        <taxon>Lyophyllaceae</taxon>
        <taxon>Lyophyllum</taxon>
    </lineage>
</organism>
<evidence type="ECO:0000313" key="3">
    <source>
        <dbReference type="EMBL" id="GLB38894.1"/>
    </source>
</evidence>
<dbReference type="OrthoDB" id="3265526at2759"/>
<dbReference type="Pfam" id="PF20152">
    <property type="entry name" value="DUF6534"/>
    <property type="match status" value="1"/>
</dbReference>
<feature type="domain" description="DUF6534" evidence="2">
    <location>
        <begin position="162"/>
        <end position="248"/>
    </location>
</feature>
<feature type="transmembrane region" description="Helical" evidence="1">
    <location>
        <begin position="155"/>
        <end position="177"/>
    </location>
</feature>
<feature type="transmembrane region" description="Helical" evidence="1">
    <location>
        <begin position="115"/>
        <end position="135"/>
    </location>
</feature>
<keyword evidence="1" id="KW-1133">Transmembrane helix</keyword>
<evidence type="ECO:0000259" key="2">
    <source>
        <dbReference type="Pfam" id="PF20152"/>
    </source>
</evidence>
<feature type="transmembrane region" description="Helical" evidence="1">
    <location>
        <begin position="197"/>
        <end position="219"/>
    </location>
</feature>
<keyword evidence="4" id="KW-1185">Reference proteome</keyword>
<reference evidence="3" key="1">
    <citation type="submission" date="2022-07" db="EMBL/GenBank/DDBJ databases">
        <title>The genome of Lyophyllum shimeji provides insight into the initial evolution of ectomycorrhizal fungal genome.</title>
        <authorList>
            <person name="Kobayashi Y."/>
            <person name="Shibata T."/>
            <person name="Hirakawa H."/>
            <person name="Shigenobu S."/>
            <person name="Nishiyama T."/>
            <person name="Yamada A."/>
            <person name="Hasebe M."/>
            <person name="Kawaguchi M."/>
        </authorList>
    </citation>
    <scope>NUCLEOTIDE SEQUENCE</scope>
    <source>
        <strain evidence="3">AT787</strain>
    </source>
</reference>
<dbReference type="EMBL" id="BRPK01000006">
    <property type="protein sequence ID" value="GLB38894.1"/>
    <property type="molecule type" value="Genomic_DNA"/>
</dbReference>
<dbReference type="Proteomes" id="UP001063166">
    <property type="component" value="Unassembled WGS sequence"/>
</dbReference>
<proteinExistence type="predicted"/>
<dbReference type="AlphaFoldDB" id="A0A9P3PNZ2"/>
<feature type="transmembrane region" description="Helical" evidence="1">
    <location>
        <begin position="12"/>
        <end position="33"/>
    </location>
</feature>
<dbReference type="InterPro" id="IPR045339">
    <property type="entry name" value="DUF6534"/>
</dbReference>
<feature type="transmembrane region" description="Helical" evidence="1">
    <location>
        <begin position="45"/>
        <end position="66"/>
    </location>
</feature>
<protein>
    <recommendedName>
        <fullName evidence="2">DUF6534 domain-containing protein</fullName>
    </recommendedName>
</protein>
<dbReference type="PANTHER" id="PTHR40465:SF1">
    <property type="entry name" value="DUF6534 DOMAIN-CONTAINING PROTEIN"/>
    <property type="match status" value="1"/>
</dbReference>
<gene>
    <name evidence="3" type="ORF">LshimejAT787_0600560</name>
</gene>
<evidence type="ECO:0000256" key="1">
    <source>
        <dbReference type="SAM" id="Phobius"/>
    </source>
</evidence>
<keyword evidence="1" id="KW-0812">Transmembrane</keyword>
<comment type="caution">
    <text evidence="3">The sequence shown here is derived from an EMBL/GenBank/DDBJ whole genome shotgun (WGS) entry which is preliminary data.</text>
</comment>
<keyword evidence="1" id="KW-0472">Membrane</keyword>
<name>A0A9P3PNZ2_LYOSH</name>
<dbReference type="PANTHER" id="PTHR40465">
    <property type="entry name" value="CHROMOSOME 1, WHOLE GENOME SHOTGUN SEQUENCE"/>
    <property type="match status" value="1"/>
</dbReference>
<accession>A0A9P3PNZ2</accession>
<evidence type="ECO:0000313" key="4">
    <source>
        <dbReference type="Proteomes" id="UP001063166"/>
    </source>
</evidence>
<feature type="transmembrane region" description="Helical" evidence="1">
    <location>
        <begin position="91"/>
        <end position="108"/>
    </location>
</feature>
<sequence length="329" mass="36099">MPSLQLLFGPMLVGAFLNAILYGVLLVQTVIYFQAYKKDSTGLRLFVLYLFIAETINTGCDLGIIYEPLVSKYATPAATTFLPLLLPTDPLLTVLISTPIQVFVAYRIKIISRATWLAAVICVLAIIALGGGVWLSVTVVHVRRYSRKPELHWPALTWLLASAIADITITTSLAYNLARRKTGFSGTDDAINRIIRLTIQTGFVTAVFATLDVVCFLAVPHTTINFIWDFALSKLYTNALLSTLNARAGWNNLANGTRHNVLFGDGSHQTYTTASFRIAPATMATATYELETALPRTHKGQHNPEYGVAVTKEVDTVVDPPADSYRSTQ</sequence>